<evidence type="ECO:0000313" key="3">
    <source>
        <dbReference type="WBParaSite" id="MBELARI_LOCUS2472"/>
    </source>
</evidence>
<keyword evidence="2" id="KW-1185">Reference proteome</keyword>
<evidence type="ECO:0000256" key="1">
    <source>
        <dbReference type="SAM" id="Phobius"/>
    </source>
</evidence>
<accession>A0AAF3F6D6</accession>
<dbReference type="AlphaFoldDB" id="A0AAF3F6D6"/>
<proteinExistence type="predicted"/>
<sequence>MPLFRSWKTILIFALLVVTLIHYFTFQSTLRTQQAKFNRSILQIFALIGIANTTNRTPLVLIDNRTVMTRLSDINEYFPELIDRLKFVIKLPNAKSINLHTNGCCRFSSLNELMKLDDQYVIGNGIVISTHLI</sequence>
<reference evidence="3" key="1">
    <citation type="submission" date="2024-02" db="UniProtKB">
        <authorList>
            <consortium name="WormBaseParasite"/>
        </authorList>
    </citation>
    <scope>IDENTIFICATION</scope>
</reference>
<keyword evidence="1" id="KW-1133">Transmembrane helix</keyword>
<dbReference type="WBParaSite" id="MBELARI_LOCUS2472">
    <property type="protein sequence ID" value="MBELARI_LOCUS2472"/>
    <property type="gene ID" value="MBELARI_LOCUS2472"/>
</dbReference>
<keyword evidence="1" id="KW-0812">Transmembrane</keyword>
<keyword evidence="1" id="KW-0472">Membrane</keyword>
<name>A0AAF3F6D6_9BILA</name>
<organism evidence="2 3">
    <name type="scientific">Mesorhabditis belari</name>
    <dbReference type="NCBI Taxonomy" id="2138241"/>
    <lineage>
        <taxon>Eukaryota</taxon>
        <taxon>Metazoa</taxon>
        <taxon>Ecdysozoa</taxon>
        <taxon>Nematoda</taxon>
        <taxon>Chromadorea</taxon>
        <taxon>Rhabditida</taxon>
        <taxon>Rhabditina</taxon>
        <taxon>Rhabditomorpha</taxon>
        <taxon>Rhabditoidea</taxon>
        <taxon>Rhabditidae</taxon>
        <taxon>Mesorhabditinae</taxon>
        <taxon>Mesorhabditis</taxon>
    </lineage>
</organism>
<protein>
    <submittedName>
        <fullName evidence="3">Uncharacterized protein</fullName>
    </submittedName>
</protein>
<evidence type="ECO:0000313" key="2">
    <source>
        <dbReference type="Proteomes" id="UP000887575"/>
    </source>
</evidence>
<dbReference type="Proteomes" id="UP000887575">
    <property type="component" value="Unassembled WGS sequence"/>
</dbReference>
<feature type="transmembrane region" description="Helical" evidence="1">
    <location>
        <begin position="6"/>
        <end position="26"/>
    </location>
</feature>